<keyword evidence="1" id="KW-0812">Transmembrane</keyword>
<organism evidence="2">
    <name type="scientific">Anopheles braziliensis</name>
    <dbReference type="NCBI Taxonomy" id="58242"/>
    <lineage>
        <taxon>Eukaryota</taxon>
        <taxon>Metazoa</taxon>
        <taxon>Ecdysozoa</taxon>
        <taxon>Arthropoda</taxon>
        <taxon>Hexapoda</taxon>
        <taxon>Insecta</taxon>
        <taxon>Pterygota</taxon>
        <taxon>Neoptera</taxon>
        <taxon>Endopterygota</taxon>
        <taxon>Diptera</taxon>
        <taxon>Nematocera</taxon>
        <taxon>Culicoidea</taxon>
        <taxon>Culicidae</taxon>
        <taxon>Anophelinae</taxon>
        <taxon>Anopheles</taxon>
    </lineage>
</organism>
<dbReference type="EMBL" id="GGFM01009892">
    <property type="protein sequence ID" value="MBW30643.1"/>
    <property type="molecule type" value="Transcribed_RNA"/>
</dbReference>
<reference evidence="2" key="1">
    <citation type="submission" date="2018-01" db="EMBL/GenBank/DDBJ databases">
        <title>An insight into the sialome of Amazonian anophelines.</title>
        <authorList>
            <person name="Ribeiro J.M."/>
            <person name="Scarpassa V."/>
            <person name="Calvo E."/>
        </authorList>
    </citation>
    <scope>NUCLEOTIDE SEQUENCE</scope>
    <source>
        <tissue evidence="2">Salivary glands</tissue>
    </source>
</reference>
<accession>A0A2M3ZQ73</accession>
<feature type="transmembrane region" description="Helical" evidence="1">
    <location>
        <begin position="32"/>
        <end position="52"/>
    </location>
</feature>
<sequence length="67" mass="8063">MPLNEVCFLFINFFILAHTLIISYFIHLSSRYFVHPYFPFFTLLLHHIFVASPSHFRTIPPRVIIRI</sequence>
<evidence type="ECO:0000313" key="2">
    <source>
        <dbReference type="EMBL" id="MBW30643.1"/>
    </source>
</evidence>
<keyword evidence="1" id="KW-0472">Membrane</keyword>
<name>A0A2M3ZQ73_9DIPT</name>
<evidence type="ECO:0000256" key="1">
    <source>
        <dbReference type="SAM" id="Phobius"/>
    </source>
</evidence>
<keyword evidence="1" id="KW-1133">Transmembrane helix</keyword>
<dbReference type="AlphaFoldDB" id="A0A2M3ZQ73"/>
<proteinExistence type="predicted"/>
<protein>
    <submittedName>
        <fullName evidence="2">Putative secreted peptide</fullName>
    </submittedName>
</protein>
<feature type="transmembrane region" description="Helical" evidence="1">
    <location>
        <begin position="7"/>
        <end position="26"/>
    </location>
</feature>